<sequence>MDTPGFSPVTPLQQRRNLASATILQKKSALRQRHGQVGRTPGPEDAPTLRDSAQRQGYIDADHEREIHSEFDLLYADAQASRGAGSGPGLGNTYRRVGQQNFDPNTPMGGFFSPQQSTFISAMSPIANNNMHELTFATPHHTRQLAFQHENTAAMHPAMPTSTADTEADRWVTIFGFPQGYQDGVLRYMRDRGEIEEWKYSGTNYLAVKFKDQETVAEALGLNGSIMPGDGLPGDNFMIGVKRGAQLGNFNLQEKRPSQLDKAAANPSSVKDKNPVVTKNSALRGGRLWDFLIVFTFSDILFVFVTVQLRKIFIGTL</sequence>
<evidence type="ECO:0000256" key="7">
    <source>
        <dbReference type="ARBA" id="ARBA00023242"/>
    </source>
</evidence>
<keyword evidence="10" id="KW-1133">Transmembrane helix</keyword>
<evidence type="ECO:0000313" key="12">
    <source>
        <dbReference type="EMBL" id="EKX44644.1"/>
    </source>
</evidence>
<keyword evidence="14" id="KW-1185">Reference proteome</keyword>
<feature type="domain" description="RRM Nup35-type" evidence="11">
    <location>
        <begin position="166"/>
        <end position="251"/>
    </location>
</feature>
<reference evidence="12 14" key="1">
    <citation type="journal article" date="2012" name="Nature">
        <title>Algal genomes reveal evolutionary mosaicism and the fate of nucleomorphs.</title>
        <authorList>
            <consortium name="DOE Joint Genome Institute"/>
            <person name="Curtis B.A."/>
            <person name="Tanifuji G."/>
            <person name="Burki F."/>
            <person name="Gruber A."/>
            <person name="Irimia M."/>
            <person name="Maruyama S."/>
            <person name="Arias M.C."/>
            <person name="Ball S.G."/>
            <person name="Gile G.H."/>
            <person name="Hirakawa Y."/>
            <person name="Hopkins J.F."/>
            <person name="Kuo A."/>
            <person name="Rensing S.A."/>
            <person name="Schmutz J."/>
            <person name="Symeonidi A."/>
            <person name="Elias M."/>
            <person name="Eveleigh R.J."/>
            <person name="Herman E.K."/>
            <person name="Klute M.J."/>
            <person name="Nakayama T."/>
            <person name="Obornik M."/>
            <person name="Reyes-Prieto A."/>
            <person name="Armbrust E.V."/>
            <person name="Aves S.J."/>
            <person name="Beiko R.G."/>
            <person name="Coutinho P."/>
            <person name="Dacks J.B."/>
            <person name="Durnford D.G."/>
            <person name="Fast N.M."/>
            <person name="Green B.R."/>
            <person name="Grisdale C.J."/>
            <person name="Hempel F."/>
            <person name="Henrissat B."/>
            <person name="Hoppner M.P."/>
            <person name="Ishida K."/>
            <person name="Kim E."/>
            <person name="Koreny L."/>
            <person name="Kroth P.G."/>
            <person name="Liu Y."/>
            <person name="Malik S.B."/>
            <person name="Maier U.G."/>
            <person name="McRose D."/>
            <person name="Mock T."/>
            <person name="Neilson J.A."/>
            <person name="Onodera N.T."/>
            <person name="Poole A.M."/>
            <person name="Pritham E.J."/>
            <person name="Richards T.A."/>
            <person name="Rocap G."/>
            <person name="Roy S.W."/>
            <person name="Sarai C."/>
            <person name="Schaack S."/>
            <person name="Shirato S."/>
            <person name="Slamovits C.H."/>
            <person name="Spencer D.F."/>
            <person name="Suzuki S."/>
            <person name="Worden A.Z."/>
            <person name="Zauner S."/>
            <person name="Barry K."/>
            <person name="Bell C."/>
            <person name="Bharti A.K."/>
            <person name="Crow J.A."/>
            <person name="Grimwood J."/>
            <person name="Kramer R."/>
            <person name="Lindquist E."/>
            <person name="Lucas S."/>
            <person name="Salamov A."/>
            <person name="McFadden G.I."/>
            <person name="Lane C.E."/>
            <person name="Keeling P.J."/>
            <person name="Gray M.W."/>
            <person name="Grigoriev I.V."/>
            <person name="Archibald J.M."/>
        </authorList>
    </citation>
    <scope>NUCLEOTIDE SEQUENCE</scope>
    <source>
        <strain evidence="12 14">CCMP2712</strain>
    </source>
</reference>
<dbReference type="AlphaFoldDB" id="L1J962"/>
<reference evidence="14" key="2">
    <citation type="submission" date="2012-11" db="EMBL/GenBank/DDBJ databases">
        <authorList>
            <person name="Kuo A."/>
            <person name="Curtis B.A."/>
            <person name="Tanifuji G."/>
            <person name="Burki F."/>
            <person name="Gruber A."/>
            <person name="Irimia M."/>
            <person name="Maruyama S."/>
            <person name="Arias M.C."/>
            <person name="Ball S.G."/>
            <person name="Gile G.H."/>
            <person name="Hirakawa Y."/>
            <person name="Hopkins J.F."/>
            <person name="Rensing S.A."/>
            <person name="Schmutz J."/>
            <person name="Symeonidi A."/>
            <person name="Elias M."/>
            <person name="Eveleigh R.J."/>
            <person name="Herman E.K."/>
            <person name="Klute M.J."/>
            <person name="Nakayama T."/>
            <person name="Obornik M."/>
            <person name="Reyes-Prieto A."/>
            <person name="Armbrust E.V."/>
            <person name="Aves S.J."/>
            <person name="Beiko R.G."/>
            <person name="Coutinho P."/>
            <person name="Dacks J.B."/>
            <person name="Durnford D.G."/>
            <person name="Fast N.M."/>
            <person name="Green B.R."/>
            <person name="Grisdale C."/>
            <person name="Hempe F."/>
            <person name="Henrissat B."/>
            <person name="Hoppner M.P."/>
            <person name="Ishida K.-I."/>
            <person name="Kim E."/>
            <person name="Koreny L."/>
            <person name="Kroth P.G."/>
            <person name="Liu Y."/>
            <person name="Malik S.-B."/>
            <person name="Maier U.G."/>
            <person name="McRose D."/>
            <person name="Mock T."/>
            <person name="Neilson J.A."/>
            <person name="Onodera N.T."/>
            <person name="Poole A.M."/>
            <person name="Pritham E.J."/>
            <person name="Richards T.A."/>
            <person name="Rocap G."/>
            <person name="Roy S.W."/>
            <person name="Sarai C."/>
            <person name="Schaack S."/>
            <person name="Shirato S."/>
            <person name="Slamovits C.H."/>
            <person name="Spencer D.F."/>
            <person name="Suzuki S."/>
            <person name="Worden A.Z."/>
            <person name="Zauner S."/>
            <person name="Barry K."/>
            <person name="Bell C."/>
            <person name="Bharti A.K."/>
            <person name="Crow J.A."/>
            <person name="Grimwood J."/>
            <person name="Kramer R."/>
            <person name="Lindquist E."/>
            <person name="Lucas S."/>
            <person name="Salamov A."/>
            <person name="McFadden G.I."/>
            <person name="Lane C.E."/>
            <person name="Keeling P.J."/>
            <person name="Gray M.W."/>
            <person name="Grigoriev I.V."/>
            <person name="Archibald J.M."/>
        </authorList>
    </citation>
    <scope>NUCLEOTIDE SEQUENCE</scope>
    <source>
        <strain evidence="14">CCMP2712</strain>
    </source>
</reference>
<comment type="subcellular location">
    <subcellularLocation>
        <location evidence="1">Nucleus</location>
        <location evidence="1">Nuclear pore complex</location>
    </subcellularLocation>
</comment>
<dbReference type="GO" id="GO:0044615">
    <property type="term" value="C:nuclear pore nuclear basket"/>
    <property type="evidence" value="ECO:0007669"/>
    <property type="project" value="TreeGrafter"/>
</dbReference>
<evidence type="ECO:0000256" key="5">
    <source>
        <dbReference type="ARBA" id="ARBA00023010"/>
    </source>
</evidence>
<keyword evidence="10" id="KW-0812">Transmembrane</keyword>
<dbReference type="EnsemblProtists" id="EKX44644">
    <property type="protein sequence ID" value="EKX44644"/>
    <property type="gene ID" value="GUITHDRAFT_109419"/>
</dbReference>
<feature type="region of interest" description="Disordered" evidence="9">
    <location>
        <begin position="27"/>
        <end position="52"/>
    </location>
</feature>
<dbReference type="KEGG" id="gtt:GUITHDRAFT_109419"/>
<keyword evidence="3 8" id="KW-0509">mRNA transport</keyword>
<dbReference type="GO" id="GO:0017056">
    <property type="term" value="F:structural constituent of nuclear pore"/>
    <property type="evidence" value="ECO:0007669"/>
    <property type="project" value="TreeGrafter"/>
</dbReference>
<keyword evidence="10" id="KW-0472">Membrane</keyword>
<keyword evidence="5" id="KW-0811">Translocation</keyword>
<keyword evidence="2 8" id="KW-0813">Transport</keyword>
<name>L1J962_GUITC</name>
<dbReference type="GeneID" id="17301321"/>
<keyword evidence="7 8" id="KW-0539">Nucleus</keyword>
<dbReference type="Proteomes" id="UP000011087">
    <property type="component" value="Unassembled WGS sequence"/>
</dbReference>
<dbReference type="GO" id="GO:0051028">
    <property type="term" value="P:mRNA transport"/>
    <property type="evidence" value="ECO:0007669"/>
    <property type="project" value="UniProtKB-UniRule"/>
</dbReference>
<dbReference type="InterPro" id="IPR012677">
    <property type="entry name" value="Nucleotide-bd_a/b_plait_sf"/>
</dbReference>
<dbReference type="InterPro" id="IPR007846">
    <property type="entry name" value="RRM_NUP35_dom"/>
</dbReference>
<evidence type="ECO:0000256" key="6">
    <source>
        <dbReference type="ARBA" id="ARBA00023132"/>
    </source>
</evidence>
<keyword evidence="4" id="KW-0653">Protein transport</keyword>
<dbReference type="PaxDb" id="55529-EKX44644"/>
<gene>
    <name evidence="12" type="primary">NUP35</name>
    <name evidence="12" type="ORF">GUITHDRAFT_109419</name>
</gene>
<dbReference type="Pfam" id="PF05172">
    <property type="entry name" value="RRM_Nup35"/>
    <property type="match status" value="1"/>
</dbReference>
<dbReference type="GO" id="GO:0005543">
    <property type="term" value="F:phospholipid binding"/>
    <property type="evidence" value="ECO:0007669"/>
    <property type="project" value="TreeGrafter"/>
</dbReference>
<evidence type="ECO:0000313" key="13">
    <source>
        <dbReference type="EnsemblProtists" id="EKX44644"/>
    </source>
</evidence>
<dbReference type="PROSITE" id="PS51472">
    <property type="entry name" value="RRM_NUP35"/>
    <property type="match status" value="1"/>
</dbReference>
<feature type="transmembrane region" description="Helical" evidence="10">
    <location>
        <begin position="288"/>
        <end position="307"/>
    </location>
</feature>
<dbReference type="GO" id="GO:0006999">
    <property type="term" value="P:nuclear pore organization"/>
    <property type="evidence" value="ECO:0007669"/>
    <property type="project" value="TreeGrafter"/>
</dbReference>
<dbReference type="InterPro" id="IPR035979">
    <property type="entry name" value="RBD_domain_sf"/>
</dbReference>
<evidence type="ECO:0000313" key="14">
    <source>
        <dbReference type="Proteomes" id="UP000011087"/>
    </source>
</evidence>
<evidence type="ECO:0000256" key="9">
    <source>
        <dbReference type="SAM" id="MobiDB-lite"/>
    </source>
</evidence>
<dbReference type="EMBL" id="JH993003">
    <property type="protein sequence ID" value="EKX44644.1"/>
    <property type="molecule type" value="Genomic_DNA"/>
</dbReference>
<dbReference type="PANTHER" id="PTHR21527">
    <property type="entry name" value="NUCLEOPORIN NUP35"/>
    <property type="match status" value="1"/>
</dbReference>
<dbReference type="GO" id="GO:0044613">
    <property type="term" value="C:nuclear pore central transport channel"/>
    <property type="evidence" value="ECO:0007669"/>
    <property type="project" value="TreeGrafter"/>
</dbReference>
<dbReference type="GO" id="GO:0006607">
    <property type="term" value="P:NLS-bearing protein import into nucleus"/>
    <property type="evidence" value="ECO:0007669"/>
    <property type="project" value="TreeGrafter"/>
</dbReference>
<organism evidence="12">
    <name type="scientific">Guillardia theta (strain CCMP2712)</name>
    <name type="common">Cryptophyte</name>
    <dbReference type="NCBI Taxonomy" id="905079"/>
    <lineage>
        <taxon>Eukaryota</taxon>
        <taxon>Cryptophyceae</taxon>
        <taxon>Pyrenomonadales</taxon>
        <taxon>Geminigeraceae</taxon>
        <taxon>Guillardia</taxon>
    </lineage>
</organism>
<dbReference type="PANTHER" id="PTHR21527:SF6">
    <property type="entry name" value="NUCLEOPORIN NUP35"/>
    <property type="match status" value="1"/>
</dbReference>
<evidence type="ECO:0000259" key="11">
    <source>
        <dbReference type="PROSITE" id="PS51472"/>
    </source>
</evidence>
<evidence type="ECO:0000256" key="1">
    <source>
        <dbReference type="ARBA" id="ARBA00004567"/>
    </source>
</evidence>
<dbReference type="HOGENOM" id="CLU_878380_0_0_1"/>
<evidence type="ECO:0000256" key="3">
    <source>
        <dbReference type="ARBA" id="ARBA00022816"/>
    </source>
</evidence>
<evidence type="ECO:0000256" key="4">
    <source>
        <dbReference type="ARBA" id="ARBA00022927"/>
    </source>
</evidence>
<evidence type="ECO:0000256" key="8">
    <source>
        <dbReference type="PROSITE-ProRule" id="PRU00804"/>
    </source>
</evidence>
<proteinExistence type="predicted"/>
<dbReference type="RefSeq" id="XP_005831624.1">
    <property type="nucleotide sequence ID" value="XM_005831567.1"/>
</dbReference>
<dbReference type="OrthoDB" id="10570157at2759"/>
<reference evidence="13" key="3">
    <citation type="submission" date="2016-03" db="UniProtKB">
        <authorList>
            <consortium name="EnsemblProtists"/>
        </authorList>
    </citation>
    <scope>IDENTIFICATION</scope>
</reference>
<dbReference type="GO" id="GO:0003676">
    <property type="term" value="F:nucleic acid binding"/>
    <property type="evidence" value="ECO:0007669"/>
    <property type="project" value="InterPro"/>
</dbReference>
<protein>
    <submittedName>
        <fullName evidence="12">Nup35, nuclear pore complex component</fullName>
    </submittedName>
</protein>
<dbReference type="SUPFAM" id="SSF54928">
    <property type="entry name" value="RNA-binding domain, RBD"/>
    <property type="match status" value="1"/>
</dbReference>
<keyword evidence="6 8" id="KW-0906">Nuclear pore complex</keyword>
<accession>L1J962</accession>
<dbReference type="Gene3D" id="3.30.70.330">
    <property type="match status" value="1"/>
</dbReference>
<evidence type="ECO:0000256" key="10">
    <source>
        <dbReference type="SAM" id="Phobius"/>
    </source>
</evidence>
<evidence type="ECO:0000256" key="2">
    <source>
        <dbReference type="ARBA" id="ARBA00022448"/>
    </source>
</evidence>